<sequence>MSNIKNSKPIICQNSGKIIGSSDTVELLIDDNGNICSIEIKKRRNFRWDTEVINWEDIVIIGDDVIIVNMKEGEQE</sequence>
<gene>
    <name evidence="1" type="ORF">OTK00_001138</name>
</gene>
<protein>
    <submittedName>
        <fullName evidence="1">PRC-barrel domain containing protein</fullName>
    </submittedName>
</protein>
<organism evidence="1 2">
    <name type="scientific">Caldicellulosiruptor morganii</name>
    <dbReference type="NCBI Taxonomy" id="1387555"/>
    <lineage>
        <taxon>Bacteria</taxon>
        <taxon>Bacillati</taxon>
        <taxon>Bacillota</taxon>
        <taxon>Bacillota incertae sedis</taxon>
        <taxon>Caldicellulosiruptorales</taxon>
        <taxon>Caldicellulosiruptoraceae</taxon>
        <taxon>Caldicellulosiruptor</taxon>
    </lineage>
</organism>
<evidence type="ECO:0000313" key="2">
    <source>
        <dbReference type="Proteomes" id="UP001164909"/>
    </source>
</evidence>
<dbReference type="Proteomes" id="UP001164909">
    <property type="component" value="Chromosome"/>
</dbReference>
<proteinExistence type="predicted"/>
<evidence type="ECO:0000313" key="1">
    <source>
        <dbReference type="EMBL" id="WAM34881.1"/>
    </source>
</evidence>
<dbReference type="RefSeq" id="WP_241765484.1">
    <property type="nucleotide sequence ID" value="NZ_CP113865.1"/>
</dbReference>
<accession>A0ABY7BSU3</accession>
<dbReference type="Gene3D" id="2.30.30.240">
    <property type="entry name" value="PRC-barrel domain"/>
    <property type="match status" value="1"/>
</dbReference>
<reference evidence="1" key="1">
    <citation type="submission" date="2022-12" db="EMBL/GenBank/DDBJ databases">
        <authorList>
            <person name="Bing R.G."/>
            <person name="Willard D.J."/>
            <person name="Manesh M.J.H."/>
            <person name="Laemthong T."/>
            <person name="Crosby J.R."/>
            <person name="Kelly R.M."/>
        </authorList>
    </citation>
    <scope>NUCLEOTIDE SEQUENCE</scope>
    <source>
        <strain evidence="1">DSM 8990</strain>
    </source>
</reference>
<name>A0ABY7BSU3_9FIRM</name>
<keyword evidence="2" id="KW-1185">Reference proteome</keyword>
<dbReference type="EMBL" id="CP113865">
    <property type="protein sequence ID" value="WAM34881.1"/>
    <property type="molecule type" value="Genomic_DNA"/>
</dbReference>